<keyword evidence="2 14" id="KW-0547">Nucleotide-binding</keyword>
<dbReference type="Gene3D" id="3.90.320.10">
    <property type="match status" value="1"/>
</dbReference>
<dbReference type="InterPro" id="IPR014016">
    <property type="entry name" value="UvrD-like_ATP-bd"/>
</dbReference>
<dbReference type="GO" id="GO:0033202">
    <property type="term" value="C:DNA helicase complex"/>
    <property type="evidence" value="ECO:0007669"/>
    <property type="project" value="TreeGrafter"/>
</dbReference>
<keyword evidence="9" id="KW-0234">DNA repair</keyword>
<dbReference type="KEGG" id="clf:GJQ69_05495"/>
<evidence type="ECO:0000256" key="11">
    <source>
        <dbReference type="ARBA" id="ARBA00034617"/>
    </source>
</evidence>
<dbReference type="InterPro" id="IPR014017">
    <property type="entry name" value="DNA_helicase_UvrD-like_C"/>
</dbReference>
<dbReference type="SUPFAM" id="SSF52980">
    <property type="entry name" value="Restriction endonuclease-like"/>
    <property type="match status" value="1"/>
</dbReference>
<dbReference type="GO" id="GO:0004527">
    <property type="term" value="F:exonuclease activity"/>
    <property type="evidence" value="ECO:0007669"/>
    <property type="project" value="UniProtKB-KW"/>
</dbReference>
<dbReference type="InterPro" id="IPR011335">
    <property type="entry name" value="Restrct_endonuc-II-like"/>
</dbReference>
<dbReference type="InterPro" id="IPR000212">
    <property type="entry name" value="DNA_helicase_UvrD/REP"/>
</dbReference>
<keyword evidence="5 14" id="KW-0347">Helicase</keyword>
<keyword evidence="1" id="KW-0540">Nuclease</keyword>
<dbReference type="Proteomes" id="UP000501316">
    <property type="component" value="Chromosome"/>
</dbReference>
<dbReference type="InterPro" id="IPR038726">
    <property type="entry name" value="PDDEXK_AddAB-type"/>
</dbReference>
<evidence type="ECO:0000256" key="12">
    <source>
        <dbReference type="ARBA" id="ARBA00034808"/>
    </source>
</evidence>
<name>A0A859DT08_9FIRM</name>
<dbReference type="PROSITE" id="PS51217">
    <property type="entry name" value="UVRD_HELICASE_CTER"/>
    <property type="match status" value="1"/>
</dbReference>
<dbReference type="EC" id="5.6.2.4" evidence="12"/>
<keyword evidence="7 14" id="KW-0067">ATP-binding</keyword>
<evidence type="ECO:0000313" key="18">
    <source>
        <dbReference type="Proteomes" id="UP000501316"/>
    </source>
</evidence>
<dbReference type="InterPro" id="IPR011604">
    <property type="entry name" value="PDDEXK-like_dom_sf"/>
</dbReference>
<dbReference type="GO" id="GO:0005524">
    <property type="term" value="F:ATP binding"/>
    <property type="evidence" value="ECO:0007669"/>
    <property type="project" value="UniProtKB-UniRule"/>
</dbReference>
<keyword evidence="3" id="KW-0227">DNA damage</keyword>
<accession>A0A859DT08</accession>
<evidence type="ECO:0000256" key="8">
    <source>
        <dbReference type="ARBA" id="ARBA00023125"/>
    </source>
</evidence>
<feature type="domain" description="UvrD-like helicase C-terminal" evidence="16">
    <location>
        <begin position="481"/>
        <end position="779"/>
    </location>
</feature>
<dbReference type="Pfam" id="PF00580">
    <property type="entry name" value="UvrD-helicase"/>
    <property type="match status" value="2"/>
</dbReference>
<evidence type="ECO:0000256" key="10">
    <source>
        <dbReference type="ARBA" id="ARBA00023235"/>
    </source>
</evidence>
<dbReference type="NCBIfam" id="TIGR02785">
    <property type="entry name" value="addA_Gpos"/>
    <property type="match status" value="1"/>
</dbReference>
<evidence type="ECO:0000259" key="16">
    <source>
        <dbReference type="PROSITE" id="PS51217"/>
    </source>
</evidence>
<evidence type="ECO:0000256" key="7">
    <source>
        <dbReference type="ARBA" id="ARBA00022840"/>
    </source>
</evidence>
<proteinExistence type="predicted"/>
<gene>
    <name evidence="17" type="primary">addA</name>
    <name evidence="17" type="ORF">GJQ69_05495</name>
</gene>
<dbReference type="GO" id="GO:0000725">
    <property type="term" value="P:recombinational repair"/>
    <property type="evidence" value="ECO:0007669"/>
    <property type="project" value="TreeGrafter"/>
</dbReference>
<evidence type="ECO:0000256" key="6">
    <source>
        <dbReference type="ARBA" id="ARBA00022839"/>
    </source>
</evidence>
<dbReference type="GO" id="GO:0043138">
    <property type="term" value="F:3'-5' DNA helicase activity"/>
    <property type="evidence" value="ECO:0007669"/>
    <property type="project" value="UniProtKB-EC"/>
</dbReference>
<comment type="catalytic activity">
    <reaction evidence="13">
        <text>ATP + H2O = ADP + phosphate + H(+)</text>
        <dbReference type="Rhea" id="RHEA:13065"/>
        <dbReference type="ChEBI" id="CHEBI:15377"/>
        <dbReference type="ChEBI" id="CHEBI:15378"/>
        <dbReference type="ChEBI" id="CHEBI:30616"/>
        <dbReference type="ChEBI" id="CHEBI:43474"/>
        <dbReference type="ChEBI" id="CHEBI:456216"/>
        <dbReference type="EC" id="5.6.2.4"/>
    </reaction>
</comment>
<protein>
    <recommendedName>
        <fullName evidence="12">DNA 3'-5' helicase</fullName>
        <ecNumber evidence="12">5.6.2.4</ecNumber>
    </recommendedName>
</protein>
<evidence type="ECO:0000256" key="5">
    <source>
        <dbReference type="ARBA" id="ARBA00022806"/>
    </source>
</evidence>
<evidence type="ECO:0000256" key="2">
    <source>
        <dbReference type="ARBA" id="ARBA00022741"/>
    </source>
</evidence>
<dbReference type="InterPro" id="IPR027417">
    <property type="entry name" value="P-loop_NTPase"/>
</dbReference>
<reference evidence="17 18" key="1">
    <citation type="submission" date="2019-11" db="EMBL/GenBank/DDBJ databases">
        <authorList>
            <person name="Ren C."/>
            <person name="Wang H."/>
            <person name="Xu Y."/>
        </authorList>
    </citation>
    <scope>NUCLEOTIDE SEQUENCE [LARGE SCALE GENOMIC DNA]</scope>
    <source>
        <strain evidence="17 18">LBM 19010</strain>
    </source>
</reference>
<dbReference type="SUPFAM" id="SSF52540">
    <property type="entry name" value="P-loop containing nucleoside triphosphate hydrolases"/>
    <property type="match status" value="1"/>
</dbReference>
<organism evidence="17 18">
    <name type="scientific">Caproicibacterium lactatifermentans</name>
    <dbReference type="NCBI Taxonomy" id="2666138"/>
    <lineage>
        <taxon>Bacteria</taxon>
        <taxon>Bacillati</taxon>
        <taxon>Bacillota</taxon>
        <taxon>Clostridia</taxon>
        <taxon>Eubacteriales</taxon>
        <taxon>Oscillospiraceae</taxon>
        <taxon>Caproicibacterium</taxon>
    </lineage>
</organism>
<dbReference type="CDD" id="cd17932">
    <property type="entry name" value="DEXQc_UvrD"/>
    <property type="match status" value="1"/>
</dbReference>
<comment type="catalytic activity">
    <reaction evidence="11">
        <text>Couples ATP hydrolysis with the unwinding of duplex DNA by translocating in the 3'-5' direction.</text>
        <dbReference type="EC" id="5.6.2.4"/>
    </reaction>
</comment>
<keyword evidence="6 17" id="KW-0269">Exonuclease</keyword>
<dbReference type="PANTHER" id="PTHR11070:SF48">
    <property type="entry name" value="ATP-DEPENDENT HELICASE_NUCLEASE SUBUNIT A"/>
    <property type="match status" value="1"/>
</dbReference>
<evidence type="ECO:0000313" key="17">
    <source>
        <dbReference type="EMBL" id="QKN23982.1"/>
    </source>
</evidence>
<evidence type="ECO:0000256" key="3">
    <source>
        <dbReference type="ARBA" id="ARBA00022763"/>
    </source>
</evidence>
<evidence type="ECO:0000256" key="14">
    <source>
        <dbReference type="PROSITE-ProRule" id="PRU00560"/>
    </source>
</evidence>
<dbReference type="Pfam" id="PF13361">
    <property type="entry name" value="UvrD_C"/>
    <property type="match status" value="1"/>
</dbReference>
<evidence type="ECO:0000256" key="9">
    <source>
        <dbReference type="ARBA" id="ARBA00023204"/>
    </source>
</evidence>
<dbReference type="GO" id="GO:0006302">
    <property type="term" value="P:double-strand break repair"/>
    <property type="evidence" value="ECO:0007669"/>
    <property type="project" value="InterPro"/>
</dbReference>
<feature type="binding site" evidence="14">
    <location>
        <begin position="25"/>
        <end position="32"/>
    </location>
    <ligand>
        <name>ATP</name>
        <dbReference type="ChEBI" id="CHEBI:30616"/>
    </ligand>
</feature>
<dbReference type="Gene3D" id="3.40.50.300">
    <property type="entry name" value="P-loop containing nucleotide triphosphate hydrolases"/>
    <property type="match status" value="4"/>
</dbReference>
<dbReference type="AlphaFoldDB" id="A0A859DT08"/>
<evidence type="ECO:0000256" key="13">
    <source>
        <dbReference type="ARBA" id="ARBA00048988"/>
    </source>
</evidence>
<dbReference type="InterPro" id="IPR014152">
    <property type="entry name" value="AddA"/>
</dbReference>
<feature type="domain" description="UvrD-like helicase ATP-binding" evidence="15">
    <location>
        <begin position="4"/>
        <end position="476"/>
    </location>
</feature>
<dbReference type="GO" id="GO:0005829">
    <property type="term" value="C:cytosol"/>
    <property type="evidence" value="ECO:0007669"/>
    <property type="project" value="TreeGrafter"/>
</dbReference>
<dbReference type="EMBL" id="CP046051">
    <property type="protein sequence ID" value="QKN23982.1"/>
    <property type="molecule type" value="Genomic_DNA"/>
</dbReference>
<dbReference type="GO" id="GO:0003677">
    <property type="term" value="F:DNA binding"/>
    <property type="evidence" value="ECO:0007669"/>
    <property type="project" value="UniProtKB-KW"/>
</dbReference>
<keyword evidence="4 14" id="KW-0378">Hydrolase</keyword>
<evidence type="ECO:0000256" key="4">
    <source>
        <dbReference type="ARBA" id="ARBA00022801"/>
    </source>
</evidence>
<dbReference type="PANTHER" id="PTHR11070">
    <property type="entry name" value="UVRD / RECB / PCRA DNA HELICASE FAMILY MEMBER"/>
    <property type="match status" value="1"/>
</dbReference>
<keyword evidence="10" id="KW-0413">Isomerase</keyword>
<sequence length="1182" mass="133228">MSDKKWTLEQQDAISARGGPLLVSAAAGSGKTAVLVERVVSLILDSSQGIAADRLLVVTFTKAAAAEMKDRIDRRLSLELQKHPNSTFLQRQKILLSHAQIGTIDSFCKELIQENFSQLGVPVDFRVADQSEMEVLQAQTMTQVLDRYYAADDANFLQMADSISSSKNDRQLTEVIQTLYQFARSHPFSRRWLQEKADMYRETNPDRTEWGSSVRKYAEAALSYSMQMTEQSAALLDKLGETDKLREAQRPVYEEDWSILQCLRQTVQKGDWDAVYQQIHSVSWERMPSVRGYQESSYKLKADANRKEVKKTVEQLKHLFCCKKEECREDFERLLPVVSKLVSVTETFSDQLNTVKKEKKILDFSDLEHLALQLLVQETPDGWKRTPEADSLSQRYDEVLVDEYQDTNELQDLLFRAISQEEKNLFMVGDVKQSIYGFRQAEAGLFLERRSHAEIYCREAPTFPSCITLGKNFRSRVGIIAFVNFLFRQLMSKNAGGLEYAGPDELLYGGSYPESPVPDAELDVLECSTDDGDLDQIEAESRRIAEYITNFLENGTVQENGRRRKGQLRDVCILLRSAKKYAPQYARILSSFGVPTWASSENGFFETSEIRTALSFLRTADNPLLDIPLLAVLASPVYGFTPDELASIRMEKKKGPVYLAVRKKAAAGNTRCQNFLEDLQVYRAQAATLPADRFLLFFLQKSGYQDLVLAMDHGETRLANLHLLIEYARKYEQSSAGGLSGFIHLIDRMQREGSDLSAASPVAESADVVHIMSIHHSKGLEFPVVILAGCSRRFHQETNKVCLNAKLGFGLQLQDEESGCRYTTLPHEAVSLEQRCDGMSEELRVLYVAVTRAKERLLILCSGSNVEKKLTSCASKLGKEEKLPAFLVQKAGSTADWILLCALRHPNAGALRKAADAVDLPIVPCSQKCHFKIVSFSGPLQQTDGTEKTEQNVSPNPELYEKLKKETEYIYPYLRLGQVRAKTAASEIAAAPFERKYAAMSRPAFLGKGGLTPAERGTALHAYMQYVDYKTAASNPEAELERLYKEAYLTKEQADAVDINKIKHFFASPLAKRILNSKKVLREYRFTIEIPASRLDISLPPDMGQEPVVVQGAIDCAFEEADGLVLLDYKTDREKNPDKLRDRYQVQLMLYKEALTQCTGMPVKECLLYTFSLGKTIILSDT</sequence>
<dbReference type="RefSeq" id="WP_174193206.1">
    <property type="nucleotide sequence ID" value="NZ_CP046051.1"/>
</dbReference>
<dbReference type="PROSITE" id="PS51198">
    <property type="entry name" value="UVRD_HELICASE_ATP_BIND"/>
    <property type="match status" value="1"/>
</dbReference>
<evidence type="ECO:0000259" key="15">
    <source>
        <dbReference type="PROSITE" id="PS51198"/>
    </source>
</evidence>
<keyword evidence="8" id="KW-0238">DNA-binding</keyword>
<dbReference type="Pfam" id="PF12705">
    <property type="entry name" value="PDDEXK_1"/>
    <property type="match status" value="1"/>
</dbReference>
<evidence type="ECO:0000256" key="1">
    <source>
        <dbReference type="ARBA" id="ARBA00022722"/>
    </source>
</evidence>